<keyword evidence="3" id="KW-1185">Reference proteome</keyword>
<organism evidence="3 4">
    <name type="scientific">Mesorhabditis belari</name>
    <dbReference type="NCBI Taxonomy" id="2138241"/>
    <lineage>
        <taxon>Eukaryota</taxon>
        <taxon>Metazoa</taxon>
        <taxon>Ecdysozoa</taxon>
        <taxon>Nematoda</taxon>
        <taxon>Chromadorea</taxon>
        <taxon>Rhabditida</taxon>
        <taxon>Rhabditina</taxon>
        <taxon>Rhabditomorpha</taxon>
        <taxon>Rhabditoidea</taxon>
        <taxon>Rhabditidae</taxon>
        <taxon>Mesorhabditinae</taxon>
        <taxon>Mesorhabditis</taxon>
    </lineage>
</organism>
<feature type="transmembrane region" description="Helical" evidence="2">
    <location>
        <begin position="81"/>
        <end position="104"/>
    </location>
</feature>
<name>A0AAF3FGU3_9BILA</name>
<dbReference type="Proteomes" id="UP000887575">
    <property type="component" value="Unassembled WGS sequence"/>
</dbReference>
<feature type="transmembrane region" description="Helical" evidence="2">
    <location>
        <begin position="124"/>
        <end position="149"/>
    </location>
</feature>
<feature type="region of interest" description="Disordered" evidence="1">
    <location>
        <begin position="176"/>
        <end position="195"/>
    </location>
</feature>
<feature type="transmembrane region" description="Helical" evidence="2">
    <location>
        <begin position="48"/>
        <end position="69"/>
    </location>
</feature>
<proteinExistence type="predicted"/>
<feature type="compositionally biased region" description="Pro residues" evidence="1">
    <location>
        <begin position="184"/>
        <end position="195"/>
    </location>
</feature>
<sequence>MEAVGQNADWDFFKKQPFGMLMAGQTILSLIFLILPVFSAYFDQGGWLAFSTSSCLFLTSLVMNLLHLFRLNRRTIQAGNAAFFVPCALIIFISSVIFGFLYLFSTLAYLVAFIQSLSYGFRHILWTFIGLVMVILLSLVNLYLGILLYRAAPNSRLMALTTIVIEGSKTEFLEGRGPQFSPTSPNPPPNPQFSI</sequence>
<evidence type="ECO:0000313" key="4">
    <source>
        <dbReference type="WBParaSite" id="MBELARI_LOCUS6188"/>
    </source>
</evidence>
<keyword evidence="2" id="KW-0812">Transmembrane</keyword>
<reference evidence="4" key="1">
    <citation type="submission" date="2024-02" db="UniProtKB">
        <authorList>
            <consortium name="WormBaseParasite"/>
        </authorList>
    </citation>
    <scope>IDENTIFICATION</scope>
</reference>
<keyword evidence="2" id="KW-1133">Transmembrane helix</keyword>
<protein>
    <submittedName>
        <fullName evidence="4">MARVEL domain-containing protein</fullName>
    </submittedName>
</protein>
<feature type="transmembrane region" description="Helical" evidence="2">
    <location>
        <begin position="21"/>
        <end position="42"/>
    </location>
</feature>
<evidence type="ECO:0000313" key="3">
    <source>
        <dbReference type="Proteomes" id="UP000887575"/>
    </source>
</evidence>
<accession>A0AAF3FGU3</accession>
<keyword evidence="2" id="KW-0472">Membrane</keyword>
<dbReference type="WBParaSite" id="MBELARI_LOCUS6188">
    <property type="protein sequence ID" value="MBELARI_LOCUS6188"/>
    <property type="gene ID" value="MBELARI_LOCUS6188"/>
</dbReference>
<evidence type="ECO:0000256" key="2">
    <source>
        <dbReference type="SAM" id="Phobius"/>
    </source>
</evidence>
<dbReference type="AlphaFoldDB" id="A0AAF3FGU3"/>
<evidence type="ECO:0000256" key="1">
    <source>
        <dbReference type="SAM" id="MobiDB-lite"/>
    </source>
</evidence>